<evidence type="ECO:0000313" key="2">
    <source>
        <dbReference type="Proteomes" id="UP000297245"/>
    </source>
</evidence>
<dbReference type="Proteomes" id="UP000297245">
    <property type="component" value="Unassembled WGS sequence"/>
</dbReference>
<reference evidence="1 2" key="1">
    <citation type="journal article" date="2019" name="Nat. Ecol. Evol.">
        <title>Megaphylogeny resolves global patterns of mushroom evolution.</title>
        <authorList>
            <person name="Varga T."/>
            <person name="Krizsan K."/>
            <person name="Foldi C."/>
            <person name="Dima B."/>
            <person name="Sanchez-Garcia M."/>
            <person name="Sanchez-Ramirez S."/>
            <person name="Szollosi G.J."/>
            <person name="Szarkandi J.G."/>
            <person name="Papp V."/>
            <person name="Albert L."/>
            <person name="Andreopoulos W."/>
            <person name="Angelini C."/>
            <person name="Antonin V."/>
            <person name="Barry K.W."/>
            <person name="Bougher N.L."/>
            <person name="Buchanan P."/>
            <person name="Buyck B."/>
            <person name="Bense V."/>
            <person name="Catcheside P."/>
            <person name="Chovatia M."/>
            <person name="Cooper J."/>
            <person name="Damon W."/>
            <person name="Desjardin D."/>
            <person name="Finy P."/>
            <person name="Geml J."/>
            <person name="Haridas S."/>
            <person name="Hughes K."/>
            <person name="Justo A."/>
            <person name="Karasinski D."/>
            <person name="Kautmanova I."/>
            <person name="Kiss B."/>
            <person name="Kocsube S."/>
            <person name="Kotiranta H."/>
            <person name="LaButti K.M."/>
            <person name="Lechner B.E."/>
            <person name="Liimatainen K."/>
            <person name="Lipzen A."/>
            <person name="Lukacs Z."/>
            <person name="Mihaltcheva S."/>
            <person name="Morgado L.N."/>
            <person name="Niskanen T."/>
            <person name="Noordeloos M.E."/>
            <person name="Ohm R.A."/>
            <person name="Ortiz-Santana B."/>
            <person name="Ovrebo C."/>
            <person name="Racz N."/>
            <person name="Riley R."/>
            <person name="Savchenko A."/>
            <person name="Shiryaev A."/>
            <person name="Soop K."/>
            <person name="Spirin V."/>
            <person name="Szebenyi C."/>
            <person name="Tomsovsky M."/>
            <person name="Tulloss R.E."/>
            <person name="Uehling J."/>
            <person name="Grigoriev I.V."/>
            <person name="Vagvolgyi C."/>
            <person name="Papp T."/>
            <person name="Martin F.M."/>
            <person name="Miettinen O."/>
            <person name="Hibbett D.S."/>
            <person name="Nagy L.G."/>
        </authorList>
    </citation>
    <scope>NUCLEOTIDE SEQUENCE [LARGE SCALE GENOMIC DNA]</scope>
    <source>
        <strain evidence="1 2">CBS 962.96</strain>
    </source>
</reference>
<proteinExistence type="predicted"/>
<keyword evidence="2" id="KW-1185">Reference proteome</keyword>
<organism evidence="1 2">
    <name type="scientific">Dendrothele bispora (strain CBS 962.96)</name>
    <dbReference type="NCBI Taxonomy" id="1314807"/>
    <lineage>
        <taxon>Eukaryota</taxon>
        <taxon>Fungi</taxon>
        <taxon>Dikarya</taxon>
        <taxon>Basidiomycota</taxon>
        <taxon>Agaricomycotina</taxon>
        <taxon>Agaricomycetes</taxon>
        <taxon>Agaricomycetidae</taxon>
        <taxon>Agaricales</taxon>
        <taxon>Agaricales incertae sedis</taxon>
        <taxon>Dendrothele</taxon>
    </lineage>
</organism>
<evidence type="ECO:0000313" key="1">
    <source>
        <dbReference type="EMBL" id="THU76527.1"/>
    </source>
</evidence>
<dbReference type="EMBL" id="ML180861">
    <property type="protein sequence ID" value="THU76527.1"/>
    <property type="molecule type" value="Genomic_DNA"/>
</dbReference>
<protein>
    <submittedName>
        <fullName evidence="1">Uncharacterized protein</fullName>
    </submittedName>
</protein>
<name>A0A4S8KLU8_DENBC</name>
<dbReference type="AlphaFoldDB" id="A0A4S8KLU8"/>
<sequence>MFKCDLTRLARLNPGLALGLSRVGPKLNRTLLKSIPNGLRSVEMGWAACDDPREFLTFVRPKVWLLPPKVLLQRETVIPESSPLLTDLERIIDTISFIKVIVKSTYIAIVLLRSAICVGFPENHNISQSILDPSFSSLRVACLRVAIFGLVYCRV</sequence>
<accession>A0A4S8KLU8</accession>
<gene>
    <name evidence="1" type="ORF">K435DRAFT_813319</name>
</gene>